<keyword evidence="6 9" id="KW-0067">ATP-binding</keyword>
<dbReference type="Gene3D" id="1.10.510.10">
    <property type="entry name" value="Transferase(Phosphotransferase) domain 1"/>
    <property type="match status" value="1"/>
</dbReference>
<keyword evidence="11" id="KW-0812">Transmembrane</keyword>
<dbReference type="InterPro" id="IPR000719">
    <property type="entry name" value="Prot_kinase_dom"/>
</dbReference>
<evidence type="ECO:0000256" key="2">
    <source>
        <dbReference type="ARBA" id="ARBA00022527"/>
    </source>
</evidence>
<dbReference type="FunFam" id="3.30.200.20:FF:000340">
    <property type="entry name" value="Calmodulin-binding receptor-like cytoplasmic kinase 3"/>
    <property type="match status" value="1"/>
</dbReference>
<feature type="region of interest" description="Disordered" evidence="10">
    <location>
        <begin position="202"/>
        <end position="224"/>
    </location>
</feature>
<evidence type="ECO:0000256" key="6">
    <source>
        <dbReference type="ARBA" id="ARBA00022840"/>
    </source>
</evidence>
<keyword evidence="2" id="KW-0723">Serine/threonine-protein kinase</keyword>
<evidence type="ECO:0000313" key="14">
    <source>
        <dbReference type="EMBL" id="RLM85273.1"/>
    </source>
</evidence>
<comment type="caution">
    <text evidence="14">The sequence shown here is derived from an EMBL/GenBank/DDBJ whole genome shotgun (WGS) entry which is preliminary data.</text>
</comment>
<name>A0A3L6QNE9_PANMI</name>
<feature type="signal peptide" evidence="12">
    <location>
        <begin position="1"/>
        <end position="24"/>
    </location>
</feature>
<reference evidence="15" key="1">
    <citation type="journal article" date="2019" name="Nat. Commun.">
        <title>The genome of broomcorn millet.</title>
        <authorList>
            <person name="Zou C."/>
            <person name="Miki D."/>
            <person name="Li D."/>
            <person name="Tang Q."/>
            <person name="Xiao L."/>
            <person name="Rajput S."/>
            <person name="Deng P."/>
            <person name="Jia W."/>
            <person name="Huang R."/>
            <person name="Zhang M."/>
            <person name="Sun Y."/>
            <person name="Hu J."/>
            <person name="Fu X."/>
            <person name="Schnable P.S."/>
            <person name="Li F."/>
            <person name="Zhang H."/>
            <person name="Feng B."/>
            <person name="Zhu X."/>
            <person name="Liu R."/>
            <person name="Schnable J.C."/>
            <person name="Zhu J.-K."/>
            <person name="Zhang H."/>
        </authorList>
    </citation>
    <scope>NUCLEOTIDE SEQUENCE [LARGE SCALE GENOMIC DNA]</scope>
</reference>
<keyword evidence="4 9" id="KW-0547">Nucleotide-binding</keyword>
<dbReference type="Pfam" id="PF00069">
    <property type="entry name" value="Pkinase"/>
    <property type="match status" value="1"/>
</dbReference>
<evidence type="ECO:0000256" key="1">
    <source>
        <dbReference type="ARBA" id="ARBA00012513"/>
    </source>
</evidence>
<dbReference type="SUPFAM" id="SSF56112">
    <property type="entry name" value="Protein kinase-like (PK-like)"/>
    <property type="match status" value="1"/>
</dbReference>
<evidence type="ECO:0000256" key="11">
    <source>
        <dbReference type="SAM" id="Phobius"/>
    </source>
</evidence>
<evidence type="ECO:0000256" key="9">
    <source>
        <dbReference type="PROSITE-ProRule" id="PRU10141"/>
    </source>
</evidence>
<evidence type="ECO:0000256" key="7">
    <source>
        <dbReference type="ARBA" id="ARBA00047899"/>
    </source>
</evidence>
<keyword evidence="12" id="KW-0732">Signal</keyword>
<feature type="region of interest" description="Disordered" evidence="10">
    <location>
        <begin position="100"/>
        <end position="150"/>
    </location>
</feature>
<keyword evidence="11" id="KW-1133">Transmembrane helix</keyword>
<feature type="compositionally biased region" description="Pro residues" evidence="10">
    <location>
        <begin position="207"/>
        <end position="217"/>
    </location>
</feature>
<sequence>MSPSALLLALAVLLLRCCSPPALAFVAEPALSRAACGDDQLVVLDASDGLVNMSVNGVLVEDSVLACQKLRFYFRSGCLRCGVVSDAWRVAVKQYCGEGSESSHATSHQNVPRKLLRQSTENSSRNDYDPCGGLSLHENNQDTGDSSENDDHLLAVPGVILLCCGLMFPCFHAERKETSRHDTASIQRNAIESVSSYEVSMSSEKVPPTPHRIPPSPSRFAPSPQVARVGSVNLSIQQILRATQNFSPSFKLGEGGFGMVYRAVLPDGTVVAVKRAKKDQFAGPRDEFSNEVDLLAKIDHRNLVRLLGFTDKGNERIIITEYVPNGTLREHLDGQHGRVLDFNQRLEIAIDVAHALTYLHLYAEKTIIHRDVKSSNILLTDSYRAKVSDFGFARSGPSDTEKTHISTKVKGTAGYLDPEYLRTYQLTPKSDVFSFGILLVEILSARRPVELKRTPEERITIRWTFKKFNEGNRREILDPLLEDHVDDEVLEKLLSLAFQCAAPTRDDRPTMKEVGEQLWEIRKEYGKSIRKLSLGAAEWRHAAWARRRLGASAGAEVSVFPYFRIVSGFQPISVDGRRATVVVPNDPDLVDILATNGVDISVFKGEAAGPGGFLAFLGNLLFPFLAFAGLFFIFRCAQGRLILLHLQWSLDW</sequence>
<evidence type="ECO:0000313" key="15">
    <source>
        <dbReference type="Proteomes" id="UP000275267"/>
    </source>
</evidence>
<dbReference type="InterPro" id="IPR017441">
    <property type="entry name" value="Protein_kinase_ATP_BS"/>
</dbReference>
<comment type="catalytic activity">
    <reaction evidence="8">
        <text>L-seryl-[protein] + ATP = O-phospho-L-seryl-[protein] + ADP + H(+)</text>
        <dbReference type="Rhea" id="RHEA:17989"/>
        <dbReference type="Rhea" id="RHEA-COMP:9863"/>
        <dbReference type="Rhea" id="RHEA-COMP:11604"/>
        <dbReference type="ChEBI" id="CHEBI:15378"/>
        <dbReference type="ChEBI" id="CHEBI:29999"/>
        <dbReference type="ChEBI" id="CHEBI:30616"/>
        <dbReference type="ChEBI" id="CHEBI:83421"/>
        <dbReference type="ChEBI" id="CHEBI:456216"/>
        <dbReference type="EC" id="2.7.11.1"/>
    </reaction>
</comment>
<dbReference type="PROSITE" id="PS00107">
    <property type="entry name" value="PROTEIN_KINASE_ATP"/>
    <property type="match status" value="1"/>
</dbReference>
<dbReference type="FunFam" id="1.10.510.10:FF:000300">
    <property type="entry name" value="Calmodulin-binding receptor-like cytoplasmic kinase 3"/>
    <property type="match status" value="1"/>
</dbReference>
<dbReference type="InterPro" id="IPR011009">
    <property type="entry name" value="Kinase-like_dom_sf"/>
</dbReference>
<evidence type="ECO:0000256" key="4">
    <source>
        <dbReference type="ARBA" id="ARBA00022741"/>
    </source>
</evidence>
<keyword evidence="3" id="KW-0808">Transferase</keyword>
<evidence type="ECO:0000256" key="5">
    <source>
        <dbReference type="ARBA" id="ARBA00022777"/>
    </source>
</evidence>
<dbReference type="InterPro" id="IPR008271">
    <property type="entry name" value="Ser/Thr_kinase_AS"/>
</dbReference>
<comment type="catalytic activity">
    <reaction evidence="7">
        <text>L-threonyl-[protein] + ATP = O-phospho-L-threonyl-[protein] + ADP + H(+)</text>
        <dbReference type="Rhea" id="RHEA:46608"/>
        <dbReference type="Rhea" id="RHEA-COMP:11060"/>
        <dbReference type="Rhea" id="RHEA-COMP:11605"/>
        <dbReference type="ChEBI" id="CHEBI:15378"/>
        <dbReference type="ChEBI" id="CHEBI:30013"/>
        <dbReference type="ChEBI" id="CHEBI:30616"/>
        <dbReference type="ChEBI" id="CHEBI:61977"/>
        <dbReference type="ChEBI" id="CHEBI:456216"/>
        <dbReference type="EC" id="2.7.11.1"/>
    </reaction>
</comment>
<organism evidence="14 15">
    <name type="scientific">Panicum miliaceum</name>
    <name type="common">Proso millet</name>
    <name type="synonym">Broomcorn millet</name>
    <dbReference type="NCBI Taxonomy" id="4540"/>
    <lineage>
        <taxon>Eukaryota</taxon>
        <taxon>Viridiplantae</taxon>
        <taxon>Streptophyta</taxon>
        <taxon>Embryophyta</taxon>
        <taxon>Tracheophyta</taxon>
        <taxon>Spermatophyta</taxon>
        <taxon>Magnoliopsida</taxon>
        <taxon>Liliopsida</taxon>
        <taxon>Poales</taxon>
        <taxon>Poaceae</taxon>
        <taxon>PACMAD clade</taxon>
        <taxon>Panicoideae</taxon>
        <taxon>Panicodae</taxon>
        <taxon>Paniceae</taxon>
        <taxon>Panicinae</taxon>
        <taxon>Panicum</taxon>
        <taxon>Panicum sect. Panicum</taxon>
    </lineage>
</organism>
<evidence type="ECO:0000259" key="13">
    <source>
        <dbReference type="PROSITE" id="PS50011"/>
    </source>
</evidence>
<gene>
    <name evidence="14" type="ORF">C2845_PM04G11820</name>
</gene>
<evidence type="ECO:0000256" key="12">
    <source>
        <dbReference type="SAM" id="SignalP"/>
    </source>
</evidence>
<dbReference type="PROSITE" id="PS00108">
    <property type="entry name" value="PROTEIN_KINASE_ST"/>
    <property type="match status" value="1"/>
</dbReference>
<dbReference type="STRING" id="4540.A0A3L6QNE9"/>
<accession>A0A3L6QNE9</accession>
<feature type="transmembrane region" description="Helical" evidence="11">
    <location>
        <begin position="613"/>
        <end position="634"/>
    </location>
</feature>
<dbReference type="PROSITE" id="PS50011">
    <property type="entry name" value="PROTEIN_KINASE_DOM"/>
    <property type="match status" value="1"/>
</dbReference>
<proteinExistence type="predicted"/>
<dbReference type="Gene3D" id="3.30.200.20">
    <property type="entry name" value="Phosphorylase Kinase, domain 1"/>
    <property type="match status" value="1"/>
</dbReference>
<evidence type="ECO:0000256" key="8">
    <source>
        <dbReference type="ARBA" id="ARBA00048679"/>
    </source>
</evidence>
<feature type="domain" description="Protein kinase" evidence="13">
    <location>
        <begin position="246"/>
        <end position="520"/>
    </location>
</feature>
<dbReference type="OrthoDB" id="4062651at2759"/>
<feature type="compositionally biased region" description="Polar residues" evidence="10">
    <location>
        <begin position="100"/>
        <end position="110"/>
    </location>
</feature>
<evidence type="ECO:0000256" key="10">
    <source>
        <dbReference type="SAM" id="MobiDB-lite"/>
    </source>
</evidence>
<keyword evidence="5" id="KW-0418">Kinase</keyword>
<dbReference type="PANTHER" id="PTHR47989">
    <property type="entry name" value="OS01G0750732 PROTEIN"/>
    <property type="match status" value="1"/>
</dbReference>
<feature type="binding site" evidence="9">
    <location>
        <position position="278"/>
    </location>
    <ligand>
        <name>ATP</name>
        <dbReference type="ChEBI" id="CHEBI:30616"/>
    </ligand>
</feature>
<dbReference type="GO" id="GO:0004674">
    <property type="term" value="F:protein serine/threonine kinase activity"/>
    <property type="evidence" value="ECO:0007669"/>
    <property type="project" value="UniProtKB-KW"/>
</dbReference>
<dbReference type="SMART" id="SM00220">
    <property type="entry name" value="S_TKc"/>
    <property type="match status" value="1"/>
</dbReference>
<protein>
    <recommendedName>
        <fullName evidence="1">non-specific serine/threonine protein kinase</fullName>
        <ecNumber evidence="1">2.7.11.1</ecNumber>
    </recommendedName>
</protein>
<keyword evidence="11" id="KW-0472">Membrane</keyword>
<evidence type="ECO:0000256" key="3">
    <source>
        <dbReference type="ARBA" id="ARBA00022679"/>
    </source>
</evidence>
<dbReference type="CDD" id="cd14066">
    <property type="entry name" value="STKc_IRAK"/>
    <property type="match status" value="1"/>
</dbReference>
<feature type="chain" id="PRO_5018014093" description="non-specific serine/threonine protein kinase" evidence="12">
    <location>
        <begin position="25"/>
        <end position="652"/>
    </location>
</feature>
<dbReference type="AlphaFoldDB" id="A0A3L6QNE9"/>
<feature type="compositionally biased region" description="Polar residues" evidence="10">
    <location>
        <begin position="137"/>
        <end position="146"/>
    </location>
</feature>
<dbReference type="GO" id="GO:0005524">
    <property type="term" value="F:ATP binding"/>
    <property type="evidence" value="ECO:0007669"/>
    <property type="project" value="UniProtKB-UniRule"/>
</dbReference>
<dbReference type="EMBL" id="PQIB02000011">
    <property type="protein sequence ID" value="RLM85273.1"/>
    <property type="molecule type" value="Genomic_DNA"/>
</dbReference>
<dbReference type="Proteomes" id="UP000275267">
    <property type="component" value="Unassembled WGS sequence"/>
</dbReference>
<dbReference type="PANTHER" id="PTHR47989:SF71">
    <property type="entry name" value="PROTEIN KINASE DOMAIN-CONTAINING PROTEIN"/>
    <property type="match status" value="1"/>
</dbReference>
<keyword evidence="15" id="KW-1185">Reference proteome</keyword>
<dbReference type="EC" id="2.7.11.1" evidence="1"/>